<dbReference type="SUPFAM" id="SSF56524">
    <property type="entry name" value="Oxidoreductase molybdopterin-binding domain"/>
    <property type="match status" value="1"/>
</dbReference>
<evidence type="ECO:0000313" key="3">
    <source>
        <dbReference type="Proteomes" id="UP000193827"/>
    </source>
</evidence>
<keyword evidence="3" id="KW-1185">Reference proteome</keyword>
<dbReference type="InterPro" id="IPR036374">
    <property type="entry name" value="OxRdtase_Mopterin-bd_sf"/>
</dbReference>
<dbReference type="EMBL" id="FWFL01000001">
    <property type="protein sequence ID" value="SLN10723.1"/>
    <property type="molecule type" value="Genomic_DNA"/>
</dbReference>
<keyword evidence="1" id="KW-0732">Signal</keyword>
<gene>
    <name evidence="2" type="ORF">PEL8287_00188</name>
</gene>
<protein>
    <submittedName>
        <fullName evidence="2">Oxidoreductase molybdopterin binding domain protein</fullName>
    </submittedName>
</protein>
<feature type="chain" id="PRO_5012554363" evidence="1">
    <location>
        <begin position="23"/>
        <end position="172"/>
    </location>
</feature>
<name>A0A1Y5R762_9RHOB</name>
<feature type="signal peptide" evidence="1">
    <location>
        <begin position="1"/>
        <end position="22"/>
    </location>
</feature>
<accession>A0A1Y5R762</accession>
<proteinExistence type="predicted"/>
<dbReference type="Gene3D" id="3.90.420.10">
    <property type="entry name" value="Oxidoreductase, molybdopterin-binding domain"/>
    <property type="match status" value="1"/>
</dbReference>
<sequence>MVIFWKSFLFLIVLAISPVAHAKDTTLIKAPDAAVLLTIDMQEKDCSISEQIRLTLEDLKELPVDEINTTTIWTEGTQTFRGVRLSTLLTMLDREAVDLELIAINGYRVTIPAADITPEGPLLAYQRNGKAMSARQNGPLWMVYDYDSNPAFRTETIYSRSIWQLDRITISR</sequence>
<dbReference type="AlphaFoldDB" id="A0A1Y5R762"/>
<evidence type="ECO:0000256" key="1">
    <source>
        <dbReference type="SAM" id="SignalP"/>
    </source>
</evidence>
<organism evidence="2 3">
    <name type="scientific">Roseovarius litorisediminis</name>
    <dbReference type="NCBI Taxonomy" id="1312363"/>
    <lineage>
        <taxon>Bacteria</taxon>
        <taxon>Pseudomonadati</taxon>
        <taxon>Pseudomonadota</taxon>
        <taxon>Alphaproteobacteria</taxon>
        <taxon>Rhodobacterales</taxon>
        <taxon>Roseobacteraceae</taxon>
        <taxon>Roseovarius</taxon>
    </lineage>
</organism>
<reference evidence="2 3" key="1">
    <citation type="submission" date="2017-03" db="EMBL/GenBank/DDBJ databases">
        <authorList>
            <person name="Afonso C.L."/>
            <person name="Miller P.J."/>
            <person name="Scott M.A."/>
            <person name="Spackman E."/>
            <person name="Goraichik I."/>
            <person name="Dimitrov K.M."/>
            <person name="Suarez D.L."/>
            <person name="Swayne D.E."/>
        </authorList>
    </citation>
    <scope>NUCLEOTIDE SEQUENCE [LARGE SCALE GENOMIC DNA]</scope>
    <source>
        <strain evidence="2 3">CECT 8287</strain>
    </source>
</reference>
<dbReference type="Proteomes" id="UP000193827">
    <property type="component" value="Unassembled WGS sequence"/>
</dbReference>
<evidence type="ECO:0000313" key="2">
    <source>
        <dbReference type="EMBL" id="SLN10723.1"/>
    </source>
</evidence>